<feature type="domain" description="G-protein coupled receptors family 1 profile" evidence="9">
    <location>
        <begin position="24"/>
        <end position="361"/>
    </location>
</feature>
<keyword evidence="3 8" id="KW-1133">Transmembrane helix</keyword>
<keyword evidence="7" id="KW-0807">Transducer</keyword>
<feature type="transmembrane region" description="Helical" evidence="8">
    <location>
        <begin position="303"/>
        <end position="321"/>
    </location>
</feature>
<dbReference type="Gene3D" id="1.20.1070.10">
    <property type="entry name" value="Rhodopsin 7-helix transmembrane proteins"/>
    <property type="match status" value="1"/>
</dbReference>
<dbReference type="CDD" id="cd00637">
    <property type="entry name" value="7tm_classA_rhodopsin-like"/>
    <property type="match status" value="1"/>
</dbReference>
<evidence type="ECO:0000256" key="2">
    <source>
        <dbReference type="ARBA" id="ARBA00022692"/>
    </source>
</evidence>
<feature type="transmembrane region" description="Helical" evidence="8">
    <location>
        <begin position="45"/>
        <end position="69"/>
    </location>
</feature>
<sequence length="392" mass="43629">MSTVTKDEIFGSGLFAILGLSLVSNLVFLIVVWNRRRLHTAHHALLTALACSDILIGGAWTGLSAGALLTGWDLAGAVCRLHSFLLTLTQTLSAFLLATLGVERAFRMITPSHHNLVFGFSSGRKFTGGKKTVAFLIAAEVVFCGVVSSIHLYGTLPVVWLSDQRSCGARFTESLKMLDLTFCFDYAIPYWVVALPAFVVAFVKFNRARKKSPPQGEIVLQKNSYAPGDAYSSRLSKMQHKFRSNKPALQSKPRKLGTLGKRVYTPKGYTELEDWDSDIQTENNSFDSNDGRQRVHLLPRPEYSALMTSAITVLITSLFWFPWIVARFIWHRTPRDPPPDWLGVLAVLLMHSAALIKLATYIISNPYFRSAAWKTFCCRKKTSSLSPAFSEA</sequence>
<comment type="caution">
    <text evidence="10">The sequence shown here is derived from an EMBL/GenBank/DDBJ whole genome shotgun (WGS) entry which is preliminary data.</text>
</comment>
<evidence type="ECO:0000256" key="3">
    <source>
        <dbReference type="ARBA" id="ARBA00022989"/>
    </source>
</evidence>
<dbReference type="SUPFAM" id="SSF81321">
    <property type="entry name" value="Family A G protein-coupled receptor-like"/>
    <property type="match status" value="1"/>
</dbReference>
<dbReference type="AlphaFoldDB" id="A0AAV4JD28"/>
<dbReference type="GO" id="GO:0016020">
    <property type="term" value="C:membrane"/>
    <property type="evidence" value="ECO:0007669"/>
    <property type="project" value="UniProtKB-SubCell"/>
</dbReference>
<evidence type="ECO:0000259" key="9">
    <source>
        <dbReference type="PROSITE" id="PS50262"/>
    </source>
</evidence>
<feature type="transmembrane region" description="Helical" evidence="8">
    <location>
        <begin position="133"/>
        <end position="153"/>
    </location>
</feature>
<feature type="transmembrane region" description="Helical" evidence="8">
    <location>
        <begin position="81"/>
        <end position="102"/>
    </location>
</feature>
<dbReference type="PROSITE" id="PS50262">
    <property type="entry name" value="G_PROTEIN_RECEP_F1_2"/>
    <property type="match status" value="1"/>
</dbReference>
<evidence type="ECO:0000256" key="7">
    <source>
        <dbReference type="ARBA" id="ARBA00023224"/>
    </source>
</evidence>
<accession>A0AAV4JD28</accession>
<evidence type="ECO:0000313" key="10">
    <source>
        <dbReference type="EMBL" id="GFS20250.1"/>
    </source>
</evidence>
<keyword evidence="4" id="KW-0297">G-protein coupled receptor</keyword>
<evidence type="ECO:0000313" key="11">
    <source>
        <dbReference type="Proteomes" id="UP000762676"/>
    </source>
</evidence>
<protein>
    <submittedName>
        <fullName evidence="10">Rhodopsin, GQ-coupled</fullName>
    </submittedName>
</protein>
<evidence type="ECO:0000256" key="5">
    <source>
        <dbReference type="ARBA" id="ARBA00023136"/>
    </source>
</evidence>
<feature type="transmembrane region" description="Helical" evidence="8">
    <location>
        <begin position="187"/>
        <end position="205"/>
    </location>
</feature>
<reference evidence="10 11" key="1">
    <citation type="journal article" date="2021" name="Elife">
        <title>Chloroplast acquisition without the gene transfer in kleptoplastic sea slugs, Plakobranchus ocellatus.</title>
        <authorList>
            <person name="Maeda T."/>
            <person name="Takahashi S."/>
            <person name="Yoshida T."/>
            <person name="Shimamura S."/>
            <person name="Takaki Y."/>
            <person name="Nagai Y."/>
            <person name="Toyoda A."/>
            <person name="Suzuki Y."/>
            <person name="Arimoto A."/>
            <person name="Ishii H."/>
            <person name="Satoh N."/>
            <person name="Nishiyama T."/>
            <person name="Hasebe M."/>
            <person name="Maruyama T."/>
            <person name="Minagawa J."/>
            <person name="Obokata J."/>
            <person name="Shigenobu S."/>
        </authorList>
    </citation>
    <scope>NUCLEOTIDE SEQUENCE [LARGE SCALE GENOMIC DNA]</scope>
</reference>
<dbReference type="InterPro" id="IPR050125">
    <property type="entry name" value="GPCR_opsins"/>
</dbReference>
<dbReference type="PANTHER" id="PTHR24240">
    <property type="entry name" value="OPSIN"/>
    <property type="match status" value="1"/>
</dbReference>
<evidence type="ECO:0000256" key="6">
    <source>
        <dbReference type="ARBA" id="ARBA00023170"/>
    </source>
</evidence>
<keyword evidence="11" id="KW-1185">Reference proteome</keyword>
<dbReference type="InterPro" id="IPR017452">
    <property type="entry name" value="GPCR_Rhodpsn_7TM"/>
</dbReference>
<proteinExistence type="predicted"/>
<dbReference type="InterPro" id="IPR000276">
    <property type="entry name" value="GPCR_Rhodpsn"/>
</dbReference>
<evidence type="ECO:0000256" key="1">
    <source>
        <dbReference type="ARBA" id="ARBA00004141"/>
    </source>
</evidence>
<evidence type="ECO:0000256" key="4">
    <source>
        <dbReference type="ARBA" id="ARBA00023040"/>
    </source>
</evidence>
<dbReference type="Pfam" id="PF00001">
    <property type="entry name" value="7tm_1"/>
    <property type="match status" value="1"/>
</dbReference>
<comment type="subcellular location">
    <subcellularLocation>
        <location evidence="1">Membrane</location>
        <topology evidence="1">Multi-pass membrane protein</topology>
    </subcellularLocation>
</comment>
<dbReference type="EMBL" id="BMAT01013784">
    <property type="protein sequence ID" value="GFS20250.1"/>
    <property type="molecule type" value="Genomic_DNA"/>
</dbReference>
<keyword evidence="6" id="KW-0675">Receptor</keyword>
<dbReference type="GO" id="GO:0004930">
    <property type="term" value="F:G protein-coupled receptor activity"/>
    <property type="evidence" value="ECO:0007669"/>
    <property type="project" value="UniProtKB-KW"/>
</dbReference>
<name>A0AAV4JD28_9GAST</name>
<feature type="transmembrane region" description="Helical" evidence="8">
    <location>
        <begin position="341"/>
        <end position="364"/>
    </location>
</feature>
<dbReference type="Proteomes" id="UP000762676">
    <property type="component" value="Unassembled WGS sequence"/>
</dbReference>
<gene>
    <name evidence="10" type="ORF">ElyMa_006894700</name>
</gene>
<keyword evidence="2 8" id="KW-0812">Transmembrane</keyword>
<keyword evidence="5 8" id="KW-0472">Membrane</keyword>
<feature type="transmembrane region" description="Helical" evidence="8">
    <location>
        <begin position="12"/>
        <end position="33"/>
    </location>
</feature>
<evidence type="ECO:0000256" key="8">
    <source>
        <dbReference type="SAM" id="Phobius"/>
    </source>
</evidence>
<organism evidence="10 11">
    <name type="scientific">Elysia marginata</name>
    <dbReference type="NCBI Taxonomy" id="1093978"/>
    <lineage>
        <taxon>Eukaryota</taxon>
        <taxon>Metazoa</taxon>
        <taxon>Spiralia</taxon>
        <taxon>Lophotrochozoa</taxon>
        <taxon>Mollusca</taxon>
        <taxon>Gastropoda</taxon>
        <taxon>Heterobranchia</taxon>
        <taxon>Euthyneura</taxon>
        <taxon>Panpulmonata</taxon>
        <taxon>Sacoglossa</taxon>
        <taxon>Placobranchoidea</taxon>
        <taxon>Plakobranchidae</taxon>
        <taxon>Elysia</taxon>
    </lineage>
</organism>